<name>A0A2T0T6V7_9PSEU</name>
<dbReference type="AlphaFoldDB" id="A0A2T0T6V7"/>
<feature type="transmembrane region" description="Helical" evidence="1">
    <location>
        <begin position="69"/>
        <end position="90"/>
    </location>
</feature>
<protein>
    <submittedName>
        <fullName evidence="2">Uncharacterized protein</fullName>
    </submittedName>
</protein>
<evidence type="ECO:0000313" key="3">
    <source>
        <dbReference type="Proteomes" id="UP000239494"/>
    </source>
</evidence>
<sequence>MKAGRVARWSLFGAVAMYVWGFFNSLAVPDIEDTCRGRGQPWVPTAYNESSLFPLSNPCNPNYDLVPPYVNPLFFALLALSVVFTVVVIVQRANRGKT</sequence>
<evidence type="ECO:0000313" key="2">
    <source>
        <dbReference type="EMBL" id="PRY41405.1"/>
    </source>
</evidence>
<gene>
    <name evidence="2" type="ORF">CLV43_105163</name>
</gene>
<keyword evidence="1" id="KW-0472">Membrane</keyword>
<evidence type="ECO:0000256" key="1">
    <source>
        <dbReference type="SAM" id="Phobius"/>
    </source>
</evidence>
<accession>A0A2T0T6V7</accession>
<dbReference type="EMBL" id="PVTF01000005">
    <property type="protein sequence ID" value="PRY41405.1"/>
    <property type="molecule type" value="Genomic_DNA"/>
</dbReference>
<reference evidence="2 3" key="1">
    <citation type="submission" date="2018-03" db="EMBL/GenBank/DDBJ databases">
        <title>Genomic Encyclopedia of Archaeal and Bacterial Type Strains, Phase II (KMG-II): from individual species to whole genera.</title>
        <authorList>
            <person name="Goeker M."/>
        </authorList>
    </citation>
    <scope>NUCLEOTIDE SEQUENCE [LARGE SCALE GENOMIC DNA]</scope>
    <source>
        <strain evidence="2 3">DSM 44720</strain>
    </source>
</reference>
<dbReference type="Proteomes" id="UP000239494">
    <property type="component" value="Unassembled WGS sequence"/>
</dbReference>
<keyword evidence="1" id="KW-1133">Transmembrane helix</keyword>
<keyword evidence="1" id="KW-0812">Transmembrane</keyword>
<dbReference type="RefSeq" id="WP_146174798.1">
    <property type="nucleotide sequence ID" value="NZ_PVTF01000005.1"/>
</dbReference>
<comment type="caution">
    <text evidence="2">The sequence shown here is derived from an EMBL/GenBank/DDBJ whole genome shotgun (WGS) entry which is preliminary data.</text>
</comment>
<dbReference type="OrthoDB" id="4230909at2"/>
<organism evidence="2 3">
    <name type="scientific">Umezawaea tangerina</name>
    <dbReference type="NCBI Taxonomy" id="84725"/>
    <lineage>
        <taxon>Bacteria</taxon>
        <taxon>Bacillati</taxon>
        <taxon>Actinomycetota</taxon>
        <taxon>Actinomycetes</taxon>
        <taxon>Pseudonocardiales</taxon>
        <taxon>Pseudonocardiaceae</taxon>
        <taxon>Umezawaea</taxon>
    </lineage>
</organism>
<keyword evidence="3" id="KW-1185">Reference proteome</keyword>
<proteinExistence type="predicted"/>
<feature type="transmembrane region" description="Helical" evidence="1">
    <location>
        <begin position="7"/>
        <end position="23"/>
    </location>
</feature>